<dbReference type="Pfam" id="PF00232">
    <property type="entry name" value="Glyco_hydro_1"/>
    <property type="match status" value="1"/>
</dbReference>
<organism evidence="12 13">
    <name type="scientific">Murinocardiopsis flavida</name>
    <dbReference type="NCBI Taxonomy" id="645275"/>
    <lineage>
        <taxon>Bacteria</taxon>
        <taxon>Bacillati</taxon>
        <taxon>Actinomycetota</taxon>
        <taxon>Actinomycetes</taxon>
        <taxon>Streptosporangiales</taxon>
        <taxon>Nocardiopsidaceae</taxon>
        <taxon>Murinocardiopsis</taxon>
    </lineage>
</organism>
<dbReference type="PANTHER" id="PTHR10353">
    <property type="entry name" value="GLYCOSYL HYDROLASE"/>
    <property type="match status" value="1"/>
</dbReference>
<dbReference type="SUPFAM" id="SSF51445">
    <property type="entry name" value="(Trans)glycosidases"/>
    <property type="match status" value="1"/>
</dbReference>
<evidence type="ECO:0000256" key="7">
    <source>
        <dbReference type="ARBA" id="ARBA00023295"/>
    </source>
</evidence>
<feature type="active site" description="Proton donor" evidence="9">
    <location>
        <position position="172"/>
    </location>
</feature>
<keyword evidence="8" id="KW-0624">Polysaccharide degradation</keyword>
<dbReference type="EMBL" id="PYGA01000003">
    <property type="protein sequence ID" value="PSK99448.1"/>
    <property type="molecule type" value="Genomic_DNA"/>
</dbReference>
<keyword evidence="5" id="KW-0136">Cellulose degradation</keyword>
<keyword evidence="4 11" id="KW-0378">Hydrolase</keyword>
<protein>
    <recommendedName>
        <fullName evidence="3 11">Beta-glucosidase</fullName>
        <ecNumber evidence="3 11">3.2.1.21</ecNumber>
    </recommendedName>
</protein>
<dbReference type="PRINTS" id="PR00131">
    <property type="entry name" value="GLHYDRLASE1"/>
</dbReference>
<dbReference type="InterPro" id="IPR033132">
    <property type="entry name" value="GH_1_N_CS"/>
</dbReference>
<dbReference type="PANTHER" id="PTHR10353:SF36">
    <property type="entry name" value="LP05116P"/>
    <property type="match status" value="1"/>
</dbReference>
<dbReference type="PROSITE" id="PS00653">
    <property type="entry name" value="GLYCOSYL_HYDROL_F1_2"/>
    <property type="match status" value="1"/>
</dbReference>
<evidence type="ECO:0000313" key="12">
    <source>
        <dbReference type="EMBL" id="PSK99448.1"/>
    </source>
</evidence>
<name>A0A2P8DQG5_9ACTN</name>
<dbReference type="Proteomes" id="UP000240542">
    <property type="component" value="Unassembled WGS sequence"/>
</dbReference>
<dbReference type="NCBIfam" id="TIGR03356">
    <property type="entry name" value="BGL"/>
    <property type="match status" value="1"/>
</dbReference>
<comment type="caution">
    <text evidence="12">The sequence shown here is derived from an EMBL/GenBank/DDBJ whole genome shotgun (WGS) entry which is preliminary data.</text>
</comment>
<evidence type="ECO:0000256" key="8">
    <source>
        <dbReference type="ARBA" id="ARBA00023326"/>
    </source>
</evidence>
<dbReference type="InterPro" id="IPR017736">
    <property type="entry name" value="Glyco_hydro_1_beta-glucosidase"/>
</dbReference>
<feature type="binding site" evidence="10">
    <location>
        <position position="171"/>
    </location>
    <ligand>
        <name>substrate</name>
    </ligand>
</feature>
<evidence type="ECO:0000256" key="2">
    <source>
        <dbReference type="ARBA" id="ARBA00010838"/>
    </source>
</evidence>
<feature type="active site" description="Nucleophile" evidence="9">
    <location>
        <position position="360"/>
    </location>
</feature>
<accession>A0A2P8DQG5</accession>
<feature type="binding site" evidence="10">
    <location>
        <position position="28"/>
    </location>
    <ligand>
        <name>substrate</name>
    </ligand>
</feature>
<dbReference type="FunFam" id="3.20.20.80:FF:000004">
    <property type="entry name" value="Beta-glucosidase 6-phospho-beta-glucosidase"/>
    <property type="match status" value="1"/>
</dbReference>
<keyword evidence="13" id="KW-1185">Reference proteome</keyword>
<dbReference type="GO" id="GO:0005829">
    <property type="term" value="C:cytosol"/>
    <property type="evidence" value="ECO:0007669"/>
    <property type="project" value="TreeGrafter"/>
</dbReference>
<evidence type="ECO:0000256" key="4">
    <source>
        <dbReference type="ARBA" id="ARBA00022801"/>
    </source>
</evidence>
<evidence type="ECO:0000256" key="11">
    <source>
        <dbReference type="RuleBase" id="RU361175"/>
    </source>
</evidence>
<dbReference type="InterPro" id="IPR017853">
    <property type="entry name" value="GH"/>
</dbReference>
<sequence>MTTPVQATRDVPEFPHGFEWGAATAAYQVEGASAARGRSIWDGFCAQPGRVKDGGSGEVACDFYHRYPEDVGLMARLGLSGFRFSLSWPRIQPGGTGAPDPAGLDFYDRLVDSLLGAGIAPLPTLYHFDLPQELEDAGGWLERDTAERFADYTRIALDRLGDRVPRWITLNEPFVHMAYGYAFGVHAPGRALLLDALPAAHHQLLAHARAAAVLRAGGAEALLANNCTPVVPASDSPDDVAAAAAYDNLHNRLFLDPVLLGRPPDLSAYGASVPEFPGEDLAAIEGSADGLGVNYYNPTLVAAPGPGDGLPFALPDYAAHVEGTPVTGFGWPVVPDGLPDLLARLRDRYGAALPPLRITENGCSYPDRPDAGGAFTDRERIAYLDGHLRALAAAIADGADVRGYYTWSLIDNFEWAEGYTQRFGLVHVDFATQRRTPRASFHWYRDWIRAAAR</sequence>
<comment type="similarity">
    <text evidence="2 11">Belongs to the glycosyl hydrolase 1 family.</text>
</comment>
<dbReference type="Gene3D" id="3.20.20.80">
    <property type="entry name" value="Glycosidases"/>
    <property type="match status" value="1"/>
</dbReference>
<keyword evidence="7 11" id="KW-0326">Glycosidase</keyword>
<evidence type="ECO:0000256" key="3">
    <source>
        <dbReference type="ARBA" id="ARBA00012744"/>
    </source>
</evidence>
<keyword evidence="6" id="KW-0119">Carbohydrate metabolism</keyword>
<feature type="binding site" evidence="10">
    <location>
        <position position="407"/>
    </location>
    <ligand>
        <name>substrate</name>
    </ligand>
</feature>
<evidence type="ECO:0000256" key="6">
    <source>
        <dbReference type="ARBA" id="ARBA00023277"/>
    </source>
</evidence>
<dbReference type="InterPro" id="IPR001360">
    <property type="entry name" value="Glyco_hydro_1"/>
</dbReference>
<dbReference type="RefSeq" id="WP_245928596.1">
    <property type="nucleotide sequence ID" value="NZ_PYGA01000003.1"/>
</dbReference>
<evidence type="ECO:0000313" key="13">
    <source>
        <dbReference type="Proteomes" id="UP000240542"/>
    </source>
</evidence>
<comment type="catalytic activity">
    <reaction evidence="1 11">
        <text>Hydrolysis of terminal, non-reducing beta-D-glucosyl residues with release of beta-D-glucose.</text>
        <dbReference type="EC" id="3.2.1.21"/>
    </reaction>
</comment>
<evidence type="ECO:0000256" key="5">
    <source>
        <dbReference type="ARBA" id="ARBA00023001"/>
    </source>
</evidence>
<dbReference type="AlphaFoldDB" id="A0A2P8DQG5"/>
<feature type="binding site" evidence="10">
    <location>
        <begin position="414"/>
        <end position="415"/>
    </location>
    <ligand>
        <name>substrate</name>
    </ligand>
</feature>
<gene>
    <name evidence="12" type="ORF">CLV63_103173</name>
</gene>
<evidence type="ECO:0000256" key="1">
    <source>
        <dbReference type="ARBA" id="ARBA00000448"/>
    </source>
</evidence>
<proteinExistence type="inferred from homology"/>
<evidence type="ECO:0000256" key="10">
    <source>
        <dbReference type="PIRSR" id="PIRSR617736-2"/>
    </source>
</evidence>
<dbReference type="GO" id="GO:0008422">
    <property type="term" value="F:beta-glucosidase activity"/>
    <property type="evidence" value="ECO:0007669"/>
    <property type="project" value="UniProtKB-EC"/>
</dbReference>
<feature type="binding site" evidence="10">
    <location>
        <position position="127"/>
    </location>
    <ligand>
        <name>substrate</name>
    </ligand>
</feature>
<reference evidence="12 13" key="1">
    <citation type="submission" date="2018-03" db="EMBL/GenBank/DDBJ databases">
        <title>Genomic Encyclopedia of Archaeal and Bacterial Type Strains, Phase II (KMG-II): from individual species to whole genera.</title>
        <authorList>
            <person name="Goeker M."/>
        </authorList>
    </citation>
    <scope>NUCLEOTIDE SEQUENCE [LARGE SCALE GENOMIC DNA]</scope>
    <source>
        <strain evidence="12 13">DSM 45312</strain>
    </source>
</reference>
<evidence type="ECO:0000256" key="9">
    <source>
        <dbReference type="PIRSR" id="PIRSR617736-1"/>
    </source>
</evidence>
<feature type="binding site" evidence="10">
    <location>
        <position position="296"/>
    </location>
    <ligand>
        <name>substrate</name>
    </ligand>
</feature>
<dbReference type="EC" id="3.2.1.21" evidence="3 11"/>
<dbReference type="GO" id="GO:0030245">
    <property type="term" value="P:cellulose catabolic process"/>
    <property type="evidence" value="ECO:0007669"/>
    <property type="project" value="UniProtKB-KW"/>
</dbReference>